<evidence type="ECO:0000256" key="5">
    <source>
        <dbReference type="SAM" id="MobiDB-lite"/>
    </source>
</evidence>
<evidence type="ECO:0000256" key="3">
    <source>
        <dbReference type="ARBA" id="ARBA00023242"/>
    </source>
</evidence>
<dbReference type="Pfam" id="PF00076">
    <property type="entry name" value="RRM_1"/>
    <property type="match status" value="1"/>
</dbReference>
<evidence type="ECO:0000256" key="1">
    <source>
        <dbReference type="ARBA" id="ARBA00004604"/>
    </source>
</evidence>
<dbReference type="GO" id="GO:0005730">
    <property type="term" value="C:nucleolus"/>
    <property type="evidence" value="ECO:0007669"/>
    <property type="project" value="UniProtKB-SubCell"/>
</dbReference>
<dbReference type="SMART" id="SM00360">
    <property type="entry name" value="RRM"/>
    <property type="match status" value="1"/>
</dbReference>
<feature type="region of interest" description="Disordered" evidence="5">
    <location>
        <begin position="232"/>
        <end position="281"/>
    </location>
</feature>
<feature type="domain" description="RRM" evidence="6">
    <location>
        <begin position="48"/>
        <end position="126"/>
    </location>
</feature>
<dbReference type="InterPro" id="IPR012677">
    <property type="entry name" value="Nucleotide-bd_a/b_plait_sf"/>
</dbReference>
<dbReference type="InterPro" id="IPR035979">
    <property type="entry name" value="RBD_domain_sf"/>
</dbReference>
<gene>
    <name evidence="8" type="primary">nifk</name>
</gene>
<feature type="compositionally biased region" description="Basic and acidic residues" evidence="5">
    <location>
        <begin position="238"/>
        <end position="251"/>
    </location>
</feature>
<sequence>MTESKAEKASKPAKELLALNPAQESEFKKKVQEVKKNQSSKGGRLTPGVIYVGHLPTGLFEPQLRTYFGQFGKVLRLRLSRSKKTGGSKGYAFVEFECDEVAKIVAETMNNYLMGERLIKCHVMPPEKVHEKLFTGSQTHFKKPSQPAVKRYNKVRTEEQVNKMRDKLLRKEAKLRKRLAAQGIDYDFPGFAAQVPQKKKPSDAMNASTCSDTTPLCTPSFLERRKSMVVGDDEEDHEIVVKMPDIEKNEECSGEEESDDDDDEEEDGGGSESEEEDAEAQ</sequence>
<dbReference type="AlphaFoldDB" id="A0A6P7H2V1"/>
<evidence type="ECO:0000259" key="6">
    <source>
        <dbReference type="PROSITE" id="PS50102"/>
    </source>
</evidence>
<dbReference type="CDD" id="cd12307">
    <property type="entry name" value="RRM_NIFK_like"/>
    <property type="match status" value="1"/>
</dbReference>
<dbReference type="SUPFAM" id="SSF54928">
    <property type="entry name" value="RNA-binding domain, RBD"/>
    <property type="match status" value="1"/>
</dbReference>
<evidence type="ECO:0000256" key="2">
    <source>
        <dbReference type="ARBA" id="ARBA00022884"/>
    </source>
</evidence>
<dbReference type="Gene3D" id="3.30.70.330">
    <property type="match status" value="1"/>
</dbReference>
<dbReference type="RefSeq" id="XP_028249375.1">
    <property type="nucleotide sequence ID" value="XM_028393574.1"/>
</dbReference>
<feature type="compositionally biased region" description="Acidic residues" evidence="5">
    <location>
        <begin position="252"/>
        <end position="281"/>
    </location>
</feature>
<dbReference type="PANTHER" id="PTHR46754">
    <property type="entry name" value="MKI67 FHA DOMAIN-INTERACTING NUCLEOLAR PHOSPHOPROTEIN"/>
    <property type="match status" value="1"/>
</dbReference>
<evidence type="ECO:0000313" key="7">
    <source>
        <dbReference type="Proteomes" id="UP000515145"/>
    </source>
</evidence>
<keyword evidence="3" id="KW-0539">Nucleus</keyword>
<dbReference type="InterPro" id="IPR000504">
    <property type="entry name" value="RRM_dom"/>
</dbReference>
<comment type="subcellular location">
    <subcellularLocation>
        <location evidence="1">Nucleus</location>
        <location evidence="1">Nucleolus</location>
    </subcellularLocation>
</comment>
<evidence type="ECO:0000256" key="4">
    <source>
        <dbReference type="PROSITE-ProRule" id="PRU00176"/>
    </source>
</evidence>
<dbReference type="InterPro" id="IPR021043">
    <property type="entry name" value="NIFK_FHA_Ki67-binding"/>
</dbReference>
<accession>A0A6P7H2V1</accession>
<dbReference type="CTD" id="84365"/>
<dbReference type="FunCoup" id="A0A6P7H2V1">
    <property type="interactions" value="1242"/>
</dbReference>
<dbReference type="GO" id="GO:0003723">
    <property type="term" value="F:RNA binding"/>
    <property type="evidence" value="ECO:0007669"/>
    <property type="project" value="UniProtKB-UniRule"/>
</dbReference>
<proteinExistence type="predicted"/>
<organism evidence="7 8">
    <name type="scientific">Parambassis ranga</name>
    <name type="common">Indian glassy fish</name>
    <dbReference type="NCBI Taxonomy" id="210632"/>
    <lineage>
        <taxon>Eukaryota</taxon>
        <taxon>Metazoa</taxon>
        <taxon>Chordata</taxon>
        <taxon>Craniata</taxon>
        <taxon>Vertebrata</taxon>
        <taxon>Euteleostomi</taxon>
        <taxon>Actinopterygii</taxon>
        <taxon>Neopterygii</taxon>
        <taxon>Teleostei</taxon>
        <taxon>Neoteleostei</taxon>
        <taxon>Acanthomorphata</taxon>
        <taxon>Ovalentaria</taxon>
        <taxon>Ambassidae</taxon>
        <taxon>Parambassis</taxon>
    </lineage>
</organism>
<dbReference type="Proteomes" id="UP000515145">
    <property type="component" value="Chromosome 21"/>
</dbReference>
<keyword evidence="7" id="KW-1185">Reference proteome</keyword>
<name>A0A6P7H2V1_9TELE</name>
<dbReference type="OrthoDB" id="21467at2759"/>
<protein>
    <submittedName>
        <fullName evidence="8">MKI67 FHA domain-interacting nucleolar phosphoprotein</fullName>
    </submittedName>
</protein>
<dbReference type="Pfam" id="PF12196">
    <property type="entry name" value="hNIFK_binding"/>
    <property type="match status" value="1"/>
</dbReference>
<evidence type="ECO:0000313" key="8">
    <source>
        <dbReference type="RefSeq" id="XP_028249375.1"/>
    </source>
</evidence>
<reference evidence="8" key="1">
    <citation type="submission" date="2025-08" db="UniProtKB">
        <authorList>
            <consortium name="RefSeq"/>
        </authorList>
    </citation>
    <scope>IDENTIFICATION</scope>
</reference>
<dbReference type="InParanoid" id="A0A6P7H2V1"/>
<dbReference type="GeneID" id="114426280"/>
<dbReference type="PROSITE" id="PS50102">
    <property type="entry name" value="RRM"/>
    <property type="match status" value="1"/>
</dbReference>
<keyword evidence="2 4" id="KW-0694">RNA-binding</keyword>